<sequence length="55" mass="5795">MSPLMISFSVVLLSILCIQLLVPRRASAHCDTLDGPLITVASEFTAPAKGNPMPA</sequence>
<name>A0A081CAF2_VECG1</name>
<evidence type="ECO:0000313" key="1">
    <source>
        <dbReference type="EMBL" id="GAK61557.1"/>
    </source>
</evidence>
<dbReference type="HOGENOM" id="CLU_3022689_0_0_0"/>
<evidence type="ECO:0000313" key="2">
    <source>
        <dbReference type="Proteomes" id="UP000030661"/>
    </source>
</evidence>
<reference evidence="1" key="1">
    <citation type="journal article" date="2015" name="PeerJ">
        <title>First genomic representation of candidate bacterial phylum KSB3 points to enhanced environmental sensing as a trigger of wastewater bulking.</title>
        <authorList>
            <person name="Sekiguchi Y."/>
            <person name="Ohashi A."/>
            <person name="Parks D.H."/>
            <person name="Yamauchi T."/>
            <person name="Tyson G.W."/>
            <person name="Hugenholtz P."/>
        </authorList>
    </citation>
    <scope>NUCLEOTIDE SEQUENCE [LARGE SCALE GENOMIC DNA]</scope>
</reference>
<dbReference type="STRING" id="1499967.U27_01458"/>
<keyword evidence="2" id="KW-1185">Reference proteome</keyword>
<protein>
    <submittedName>
        <fullName evidence="1">Uncharacterized protein</fullName>
    </submittedName>
</protein>
<gene>
    <name evidence="1" type="ORF">U27_01458</name>
</gene>
<dbReference type="Proteomes" id="UP000030661">
    <property type="component" value="Unassembled WGS sequence"/>
</dbReference>
<accession>A0A081CAF2</accession>
<dbReference type="AlphaFoldDB" id="A0A081CAF2"/>
<dbReference type="EMBL" id="DF820480">
    <property type="protein sequence ID" value="GAK61557.1"/>
    <property type="molecule type" value="Genomic_DNA"/>
</dbReference>
<proteinExistence type="predicted"/>
<organism evidence="1">
    <name type="scientific">Vecturithrix granuli</name>
    <dbReference type="NCBI Taxonomy" id="1499967"/>
    <lineage>
        <taxon>Bacteria</taxon>
        <taxon>Candidatus Moduliflexota</taxon>
        <taxon>Candidatus Vecturitrichia</taxon>
        <taxon>Candidatus Vecturitrichales</taxon>
        <taxon>Candidatus Vecturitrichaceae</taxon>
        <taxon>Candidatus Vecturithrix</taxon>
    </lineage>
</organism>